<evidence type="ECO:0000259" key="2">
    <source>
        <dbReference type="PROSITE" id="PS50263"/>
    </source>
</evidence>
<comment type="caution">
    <text evidence="3">The sequence shown here is derived from an EMBL/GenBank/DDBJ whole genome shotgun (WGS) entry which is preliminary data.</text>
</comment>
<dbReference type="Gene3D" id="3.60.110.10">
    <property type="entry name" value="Carbon-nitrogen hydrolase"/>
    <property type="match status" value="1"/>
</dbReference>
<dbReference type="PANTHER" id="PTHR43674">
    <property type="entry name" value="NITRILASE C965.09-RELATED"/>
    <property type="match status" value="1"/>
</dbReference>
<name>A0A2M7PST1_9BACT</name>
<reference evidence="3 4" key="1">
    <citation type="submission" date="2017-09" db="EMBL/GenBank/DDBJ databases">
        <title>Depth-based differentiation of microbial function through sediment-hosted aquifers and enrichment of novel symbionts in the deep terrestrial subsurface.</title>
        <authorList>
            <person name="Probst A.J."/>
            <person name="Ladd B."/>
            <person name="Jarett J.K."/>
            <person name="Geller-Mcgrath D.E."/>
            <person name="Sieber C.M."/>
            <person name="Emerson J.B."/>
            <person name="Anantharaman K."/>
            <person name="Thomas B.C."/>
            <person name="Malmstrom R."/>
            <person name="Stieglmeier M."/>
            <person name="Klingl A."/>
            <person name="Woyke T."/>
            <person name="Ryan C.M."/>
            <person name="Banfield J.F."/>
        </authorList>
    </citation>
    <scope>NUCLEOTIDE SEQUENCE [LARGE SCALE GENOMIC DNA]</scope>
    <source>
        <strain evidence="3">CG_4_10_14_3_um_filter_34_13</strain>
    </source>
</reference>
<evidence type="ECO:0000313" key="3">
    <source>
        <dbReference type="EMBL" id="PIY33392.1"/>
    </source>
</evidence>
<sequence>GIYIYTGSYILKEKEAIYNAGSLFGSNGNLIGTQKKIHLTDFEVKLGMKRGNKMEVYSLPFGKVVCPICMDATYFETFRIAREIGADMVILPIANLEEYTIWKALRGIWPRVQESYLYGLKSSLNGWIAGMHFTGKAGVFAPLLMTKKKDGILSLSSSYEGNQLISANLNLKRLYEAREKAEYHEDKNVEFEEKYIEKTYGVN</sequence>
<feature type="non-terminal residue" evidence="3">
    <location>
        <position position="1"/>
    </location>
</feature>
<evidence type="ECO:0000256" key="1">
    <source>
        <dbReference type="ARBA" id="ARBA00022801"/>
    </source>
</evidence>
<gene>
    <name evidence="3" type="ORF">COZ07_02380</name>
</gene>
<proteinExistence type="predicted"/>
<dbReference type="PROSITE" id="PS50263">
    <property type="entry name" value="CN_HYDROLASE"/>
    <property type="match status" value="1"/>
</dbReference>
<keyword evidence="1" id="KW-0378">Hydrolase</keyword>
<dbReference type="GO" id="GO:0016811">
    <property type="term" value="F:hydrolase activity, acting on carbon-nitrogen (but not peptide) bonds, in linear amides"/>
    <property type="evidence" value="ECO:0007669"/>
    <property type="project" value="TreeGrafter"/>
</dbReference>
<dbReference type="PANTHER" id="PTHR43674:SF13">
    <property type="entry name" value="CN HYDROLASE DOMAIN-CONTAINING PROTEIN"/>
    <property type="match status" value="1"/>
</dbReference>
<dbReference type="SUPFAM" id="SSF56317">
    <property type="entry name" value="Carbon-nitrogen hydrolase"/>
    <property type="match status" value="1"/>
</dbReference>
<organism evidence="3 4">
    <name type="scientific">Candidatus Infernicultor aquiphilus</name>
    <dbReference type="NCBI Taxonomy" id="1805029"/>
    <lineage>
        <taxon>Bacteria</taxon>
        <taxon>Pseudomonadati</taxon>
        <taxon>Atribacterota</taxon>
        <taxon>Candidatus Phoenicimicrobiia</taxon>
        <taxon>Candidatus Pheonicimicrobiales</taxon>
        <taxon>Candidatus Phoenicimicrobiaceae</taxon>
        <taxon>Candidatus Infernicultor</taxon>
    </lineage>
</organism>
<dbReference type="InterPro" id="IPR050345">
    <property type="entry name" value="Aliph_Amidase/BUP"/>
</dbReference>
<dbReference type="Proteomes" id="UP000230646">
    <property type="component" value="Unassembled WGS sequence"/>
</dbReference>
<feature type="domain" description="CN hydrolase" evidence="2">
    <location>
        <begin position="1"/>
        <end position="171"/>
    </location>
</feature>
<accession>A0A2M7PST1</accession>
<dbReference type="RefSeq" id="WP_406607002.1">
    <property type="nucleotide sequence ID" value="NZ_PFKO01000085.1"/>
</dbReference>
<protein>
    <submittedName>
        <fullName evidence="3">Nitrilase</fullName>
    </submittedName>
</protein>
<dbReference type="EMBL" id="PFKO01000085">
    <property type="protein sequence ID" value="PIY33392.1"/>
    <property type="molecule type" value="Genomic_DNA"/>
</dbReference>
<dbReference type="InterPro" id="IPR036526">
    <property type="entry name" value="C-N_Hydrolase_sf"/>
</dbReference>
<dbReference type="InterPro" id="IPR003010">
    <property type="entry name" value="C-N_Hydrolase"/>
</dbReference>
<dbReference type="Pfam" id="PF00795">
    <property type="entry name" value="CN_hydrolase"/>
    <property type="match status" value="1"/>
</dbReference>
<evidence type="ECO:0000313" key="4">
    <source>
        <dbReference type="Proteomes" id="UP000230646"/>
    </source>
</evidence>
<dbReference type="AlphaFoldDB" id="A0A2M7PST1"/>